<evidence type="ECO:0000313" key="1">
    <source>
        <dbReference type="EMBL" id="GBM71112.1"/>
    </source>
</evidence>
<proteinExistence type="predicted"/>
<sequence>MHVIPKEGDKTRGAHCLASTLAGSNPCDVFLWGHLKLLVYATPVDTPEDIVARIAVAATDIKSIPGIFECARESVLCRCKQCNDVSVRHFQQLL</sequence>
<evidence type="ECO:0000313" key="2">
    <source>
        <dbReference type="Proteomes" id="UP000499080"/>
    </source>
</evidence>
<dbReference type="PANTHER" id="PTHR47326">
    <property type="entry name" value="TRANSPOSABLE ELEMENT TC3 TRANSPOSASE-LIKE PROTEIN"/>
    <property type="match status" value="1"/>
</dbReference>
<comment type="caution">
    <text evidence="1">The sequence shown here is derived from an EMBL/GenBank/DDBJ whole genome shotgun (WGS) entry which is preliminary data.</text>
</comment>
<dbReference type="EMBL" id="BGPR01002292">
    <property type="protein sequence ID" value="GBM71112.1"/>
    <property type="molecule type" value="Genomic_DNA"/>
</dbReference>
<dbReference type="AlphaFoldDB" id="A0A4Y2I0W0"/>
<dbReference type="OrthoDB" id="6622349at2759"/>
<name>A0A4Y2I0W0_ARAVE</name>
<dbReference type="InterPro" id="IPR036397">
    <property type="entry name" value="RNaseH_sf"/>
</dbReference>
<dbReference type="Gene3D" id="3.30.420.10">
    <property type="entry name" value="Ribonuclease H-like superfamily/Ribonuclease H"/>
    <property type="match status" value="1"/>
</dbReference>
<accession>A0A4Y2I0W0</accession>
<dbReference type="Proteomes" id="UP000499080">
    <property type="component" value="Unassembled WGS sequence"/>
</dbReference>
<dbReference type="GO" id="GO:0003676">
    <property type="term" value="F:nucleic acid binding"/>
    <property type="evidence" value="ECO:0007669"/>
    <property type="project" value="InterPro"/>
</dbReference>
<protein>
    <submittedName>
        <fullName evidence="1">Uncharacterized protein</fullName>
    </submittedName>
</protein>
<organism evidence="1 2">
    <name type="scientific">Araneus ventricosus</name>
    <name type="common">Orbweaver spider</name>
    <name type="synonym">Epeira ventricosa</name>
    <dbReference type="NCBI Taxonomy" id="182803"/>
    <lineage>
        <taxon>Eukaryota</taxon>
        <taxon>Metazoa</taxon>
        <taxon>Ecdysozoa</taxon>
        <taxon>Arthropoda</taxon>
        <taxon>Chelicerata</taxon>
        <taxon>Arachnida</taxon>
        <taxon>Araneae</taxon>
        <taxon>Araneomorphae</taxon>
        <taxon>Entelegynae</taxon>
        <taxon>Araneoidea</taxon>
        <taxon>Araneidae</taxon>
        <taxon>Araneus</taxon>
    </lineage>
</organism>
<gene>
    <name evidence="1" type="ORF">AVEN_43820_1</name>
</gene>
<reference evidence="1 2" key="1">
    <citation type="journal article" date="2019" name="Sci. Rep.">
        <title>Orb-weaving spider Araneus ventricosus genome elucidates the spidroin gene catalogue.</title>
        <authorList>
            <person name="Kono N."/>
            <person name="Nakamura H."/>
            <person name="Ohtoshi R."/>
            <person name="Moran D.A.P."/>
            <person name="Shinohara A."/>
            <person name="Yoshida Y."/>
            <person name="Fujiwara M."/>
            <person name="Mori M."/>
            <person name="Tomita M."/>
            <person name="Arakawa K."/>
        </authorList>
    </citation>
    <scope>NUCLEOTIDE SEQUENCE [LARGE SCALE GENOMIC DNA]</scope>
</reference>
<dbReference type="PANTHER" id="PTHR47326:SF1">
    <property type="entry name" value="HTH PSQ-TYPE DOMAIN-CONTAINING PROTEIN"/>
    <property type="match status" value="1"/>
</dbReference>
<keyword evidence="2" id="KW-1185">Reference proteome</keyword>